<dbReference type="InterPro" id="IPR036918">
    <property type="entry name" value="Pyrv_Knase_C_sf"/>
</dbReference>
<comment type="similarity">
    <text evidence="3 14">Belongs to the pyruvate kinase family.</text>
</comment>
<keyword evidence="6" id="KW-0479">Metal-binding</keyword>
<keyword evidence="7" id="KW-0547">Nucleotide-binding</keyword>
<keyword evidence="8 14" id="KW-0418">Kinase</keyword>
<reference evidence="17" key="2">
    <citation type="submission" date="2022-01" db="EMBL/GenBank/DDBJ databases">
        <title>Collection of gut derived symbiotic bacterial strains cultured from healthy donors.</title>
        <authorList>
            <person name="Lin H."/>
            <person name="Kohout C."/>
            <person name="Waligurski E."/>
            <person name="Pamer E.G."/>
        </authorList>
    </citation>
    <scope>NUCLEOTIDE SEQUENCE</scope>
    <source>
        <strain evidence="17">DFI.1.149</strain>
    </source>
</reference>
<keyword evidence="9" id="KW-0067">ATP-binding</keyword>
<dbReference type="Pfam" id="PF00224">
    <property type="entry name" value="PK"/>
    <property type="match status" value="1"/>
</dbReference>
<dbReference type="NCBIfam" id="NF004491">
    <property type="entry name" value="PRK05826.1"/>
    <property type="match status" value="1"/>
</dbReference>
<dbReference type="GO" id="GO:0005524">
    <property type="term" value="F:ATP binding"/>
    <property type="evidence" value="ECO:0007669"/>
    <property type="project" value="UniProtKB-KW"/>
</dbReference>
<dbReference type="PANTHER" id="PTHR11817">
    <property type="entry name" value="PYRUVATE KINASE"/>
    <property type="match status" value="1"/>
</dbReference>
<accession>A0A3D4Z7D2</accession>
<evidence type="ECO:0000256" key="7">
    <source>
        <dbReference type="ARBA" id="ARBA00022741"/>
    </source>
</evidence>
<dbReference type="InterPro" id="IPR015795">
    <property type="entry name" value="Pyrv_Knase_C"/>
</dbReference>
<dbReference type="Pfam" id="PF02887">
    <property type="entry name" value="PK_C"/>
    <property type="match status" value="1"/>
</dbReference>
<feature type="domain" description="Pyruvate kinase barrel" evidence="15">
    <location>
        <begin position="1"/>
        <end position="317"/>
    </location>
</feature>
<evidence type="ECO:0000256" key="8">
    <source>
        <dbReference type="ARBA" id="ARBA00022777"/>
    </source>
</evidence>
<organism evidence="19 21">
    <name type="scientific">Odoribacter splanchnicus</name>
    <dbReference type="NCBI Taxonomy" id="28118"/>
    <lineage>
        <taxon>Bacteria</taxon>
        <taxon>Pseudomonadati</taxon>
        <taxon>Bacteroidota</taxon>
        <taxon>Bacteroidia</taxon>
        <taxon>Bacteroidales</taxon>
        <taxon>Odoribacteraceae</taxon>
        <taxon>Odoribacter</taxon>
    </lineage>
</organism>
<reference evidence="20 21" key="1">
    <citation type="submission" date="2018-08" db="EMBL/GenBank/DDBJ databases">
        <title>A genome reference for cultivated species of the human gut microbiota.</title>
        <authorList>
            <person name="Zou Y."/>
            <person name="Xue W."/>
            <person name="Luo G."/>
        </authorList>
    </citation>
    <scope>NUCLEOTIDE SEQUENCE [LARGE SCALE GENOMIC DNA]</scope>
    <source>
        <strain evidence="18 20">AF14-6AC</strain>
        <strain evidence="19 21">OF03-11</strain>
    </source>
</reference>
<gene>
    <name evidence="19" type="primary">pyk</name>
    <name evidence="18" type="ORF">DWW24_13680</name>
    <name evidence="19" type="ORF">DXA53_12250</name>
    <name evidence="17" type="ORF">L0P03_08940</name>
</gene>
<dbReference type="GO" id="GO:0000287">
    <property type="term" value="F:magnesium ion binding"/>
    <property type="evidence" value="ECO:0007669"/>
    <property type="project" value="UniProtKB-UniRule"/>
</dbReference>
<dbReference type="Proteomes" id="UP001199750">
    <property type="component" value="Unassembled WGS sequence"/>
</dbReference>
<dbReference type="InterPro" id="IPR001697">
    <property type="entry name" value="Pyr_Knase"/>
</dbReference>
<proteinExistence type="inferred from homology"/>
<dbReference type="PRINTS" id="PR01050">
    <property type="entry name" value="PYRUVTKNASE"/>
</dbReference>
<name>A0A3D4Z7D2_9BACT</name>
<evidence type="ECO:0000259" key="16">
    <source>
        <dbReference type="Pfam" id="PF02887"/>
    </source>
</evidence>
<dbReference type="OMA" id="RVHHIGE"/>
<evidence type="ECO:0000256" key="1">
    <source>
        <dbReference type="ARBA" id="ARBA00001958"/>
    </source>
</evidence>
<dbReference type="Gene3D" id="3.20.20.60">
    <property type="entry name" value="Phosphoenolpyruvate-binding domains"/>
    <property type="match status" value="1"/>
</dbReference>
<evidence type="ECO:0000256" key="3">
    <source>
        <dbReference type="ARBA" id="ARBA00008663"/>
    </source>
</evidence>
<evidence type="ECO:0000313" key="20">
    <source>
        <dbReference type="Proteomes" id="UP000283426"/>
    </source>
</evidence>
<dbReference type="InterPro" id="IPR015813">
    <property type="entry name" value="Pyrv/PenolPyrv_kinase-like_dom"/>
</dbReference>
<dbReference type="Gene3D" id="2.40.33.10">
    <property type="entry name" value="PK beta-barrel domain-like"/>
    <property type="match status" value="1"/>
</dbReference>
<dbReference type="SUPFAM" id="SSF51621">
    <property type="entry name" value="Phosphoenolpyruvate/pyruvate domain"/>
    <property type="match status" value="1"/>
</dbReference>
<dbReference type="InterPro" id="IPR040442">
    <property type="entry name" value="Pyrv_kinase-like_dom_sf"/>
</dbReference>
<dbReference type="GO" id="GO:0016301">
    <property type="term" value="F:kinase activity"/>
    <property type="evidence" value="ECO:0007669"/>
    <property type="project" value="UniProtKB-KW"/>
</dbReference>
<dbReference type="Proteomes" id="UP000284434">
    <property type="component" value="Unassembled WGS sequence"/>
</dbReference>
<evidence type="ECO:0000256" key="6">
    <source>
        <dbReference type="ARBA" id="ARBA00022723"/>
    </source>
</evidence>
<dbReference type="EC" id="2.7.1.40" evidence="4 13"/>
<evidence type="ECO:0000259" key="15">
    <source>
        <dbReference type="Pfam" id="PF00224"/>
    </source>
</evidence>
<dbReference type="EMBL" id="QRYW01000029">
    <property type="protein sequence ID" value="RGV23044.1"/>
    <property type="molecule type" value="Genomic_DNA"/>
</dbReference>
<dbReference type="GO" id="GO:0030955">
    <property type="term" value="F:potassium ion binding"/>
    <property type="evidence" value="ECO:0007669"/>
    <property type="project" value="UniProtKB-UniRule"/>
</dbReference>
<comment type="pathway">
    <text evidence="2 14">Carbohydrate degradation; glycolysis; pyruvate from D-glyceraldehyde 3-phosphate: step 5/5.</text>
</comment>
<dbReference type="UniPathway" id="UPA00109">
    <property type="reaction ID" value="UER00188"/>
</dbReference>
<evidence type="ECO:0000256" key="10">
    <source>
        <dbReference type="ARBA" id="ARBA00022842"/>
    </source>
</evidence>
<dbReference type="GO" id="GO:0004743">
    <property type="term" value="F:pyruvate kinase activity"/>
    <property type="evidence" value="ECO:0007669"/>
    <property type="project" value="UniProtKB-UniRule"/>
</dbReference>
<evidence type="ECO:0000256" key="14">
    <source>
        <dbReference type="RuleBase" id="RU000504"/>
    </source>
</evidence>
<evidence type="ECO:0000313" key="18">
    <source>
        <dbReference type="EMBL" id="RGV23044.1"/>
    </source>
</evidence>
<evidence type="ECO:0000256" key="11">
    <source>
        <dbReference type="ARBA" id="ARBA00023152"/>
    </source>
</evidence>
<sequence>MKRTKIVATISDKRCEIGFLRELYEAGMNVVRLNTAHQTLDEAMKVVRNVRAVSDQIALLIDTKGPEVRTCDIVVPVRVGKGEIIFMTGDRTLVAEKLIHVSYEHFVRDVQIGDKILVDDGDVELIVRDKKENCLELEASNPGEIKDKKSINVPGVNMHLESLSDKDRKFIQFAMDNKLDFIAHSFVRNKQDVMEIQQILDEQHSNIKIIAKIENQEGVNHIDEILDHVYGVMVARGDLAIEIDAEKIPLIQRYIVNKCIESKKPVIIATQMLHTMIDHPRPTRAEVSDIANAVFSGTDAIMLSGETAYGDYPLEAVKVMSRVAEANESILPPDANRNLVRINNEITAALARVAVRMTTMLPIKAIVVDTNSGRTARYLSAFRGGLPVYARCYDEHVMRELALSFGVRPYFSVKPHSRDEFMRDIPQVLLQNGYQPEDQILVIGGSFGHVRGASFLEVCKISDIK</sequence>
<dbReference type="EMBL" id="JAKNDN010000015">
    <property type="protein sequence ID" value="MCG4959972.1"/>
    <property type="molecule type" value="Genomic_DNA"/>
</dbReference>
<dbReference type="AlphaFoldDB" id="A0A3D4Z7D2"/>
<feature type="domain" description="Pyruvate kinase C-terminal" evidence="16">
    <location>
        <begin position="349"/>
        <end position="457"/>
    </location>
</feature>
<dbReference type="EMBL" id="QSCO01000017">
    <property type="protein sequence ID" value="RGY05539.1"/>
    <property type="molecule type" value="Genomic_DNA"/>
</dbReference>
<dbReference type="PROSITE" id="PS00110">
    <property type="entry name" value="PYRUVATE_KINASE"/>
    <property type="match status" value="1"/>
</dbReference>
<dbReference type="RefSeq" id="WP_013612016.1">
    <property type="nucleotide sequence ID" value="NZ_BAABYK010000001.1"/>
</dbReference>
<keyword evidence="10 14" id="KW-0460">Magnesium</keyword>
<dbReference type="GeneID" id="61275023"/>
<protein>
    <recommendedName>
        <fullName evidence="4 13">Pyruvate kinase</fullName>
        <ecNumber evidence="4 13">2.7.1.40</ecNumber>
    </recommendedName>
</protein>
<dbReference type="SUPFAM" id="SSF50800">
    <property type="entry name" value="PK beta-barrel domain-like"/>
    <property type="match status" value="1"/>
</dbReference>
<dbReference type="SUPFAM" id="SSF52935">
    <property type="entry name" value="PK C-terminal domain-like"/>
    <property type="match status" value="1"/>
</dbReference>
<comment type="caution">
    <text evidence="19">The sequence shown here is derived from an EMBL/GenBank/DDBJ whole genome shotgun (WGS) entry which is preliminary data.</text>
</comment>
<evidence type="ECO:0000313" key="21">
    <source>
        <dbReference type="Proteomes" id="UP000284434"/>
    </source>
</evidence>
<evidence type="ECO:0000313" key="19">
    <source>
        <dbReference type="EMBL" id="RGY05539.1"/>
    </source>
</evidence>
<evidence type="ECO:0000256" key="13">
    <source>
        <dbReference type="NCBIfam" id="TIGR01064"/>
    </source>
</evidence>
<keyword evidence="5 14" id="KW-0808">Transferase</keyword>
<keyword evidence="11 14" id="KW-0324">Glycolysis</keyword>
<evidence type="ECO:0000256" key="5">
    <source>
        <dbReference type="ARBA" id="ARBA00022679"/>
    </source>
</evidence>
<dbReference type="Proteomes" id="UP000283426">
    <property type="component" value="Unassembled WGS sequence"/>
</dbReference>
<dbReference type="InterPro" id="IPR015806">
    <property type="entry name" value="Pyrv_Knase_insert_dom_sf"/>
</dbReference>
<dbReference type="InterPro" id="IPR015793">
    <property type="entry name" value="Pyrv_Knase_brl"/>
</dbReference>
<evidence type="ECO:0000256" key="12">
    <source>
        <dbReference type="ARBA" id="ARBA00023317"/>
    </source>
</evidence>
<evidence type="ECO:0000313" key="17">
    <source>
        <dbReference type="EMBL" id="MCG4959972.1"/>
    </source>
</evidence>
<evidence type="ECO:0000256" key="4">
    <source>
        <dbReference type="ARBA" id="ARBA00012142"/>
    </source>
</evidence>
<comment type="catalytic activity">
    <reaction evidence="14">
        <text>pyruvate + ATP = phosphoenolpyruvate + ADP + H(+)</text>
        <dbReference type="Rhea" id="RHEA:18157"/>
        <dbReference type="ChEBI" id="CHEBI:15361"/>
        <dbReference type="ChEBI" id="CHEBI:15378"/>
        <dbReference type="ChEBI" id="CHEBI:30616"/>
        <dbReference type="ChEBI" id="CHEBI:58702"/>
        <dbReference type="ChEBI" id="CHEBI:456216"/>
        <dbReference type="EC" id="2.7.1.40"/>
    </reaction>
</comment>
<dbReference type="NCBIfam" id="TIGR01064">
    <property type="entry name" value="pyruv_kin"/>
    <property type="match status" value="1"/>
</dbReference>
<dbReference type="Gene3D" id="3.40.1380.20">
    <property type="entry name" value="Pyruvate kinase, C-terminal domain"/>
    <property type="match status" value="1"/>
</dbReference>
<evidence type="ECO:0000256" key="2">
    <source>
        <dbReference type="ARBA" id="ARBA00004997"/>
    </source>
</evidence>
<dbReference type="InterPro" id="IPR018209">
    <property type="entry name" value="Pyrv_Knase_AS"/>
</dbReference>
<evidence type="ECO:0000256" key="9">
    <source>
        <dbReference type="ARBA" id="ARBA00022840"/>
    </source>
</evidence>
<keyword evidence="12 19" id="KW-0670">Pyruvate</keyword>
<dbReference type="InterPro" id="IPR011037">
    <property type="entry name" value="Pyrv_Knase-like_insert_dom_sf"/>
</dbReference>
<comment type="cofactor">
    <cofactor evidence="1">
        <name>K(+)</name>
        <dbReference type="ChEBI" id="CHEBI:29103"/>
    </cofactor>
</comment>